<sequence length="409" mass="45048">MATLTFLNTTGSPALSRDLAKKMRGHITRINFAKRRERKLTRTTISEEENDSGQAVVTLEKQESFELQGLANRLSRSSTRFTVSTFSRLWSVLFLNSDAHHGDTNEEAAWLGLLISDPAFLNATLSVGIGHWSPEPIWRRDSGIHLHRAVSSMIERIGSGRGFTDGGLGAALTMAFGERLAQNDSGWNVHVSGVAQMIRERRSRGIAQEPSWFFGLMAWTIVDALGTRSNQVLTLIADVVDKLVALRKTIKAYHEDSTGSESLLGEISKGVQEVYTEAKALQSNSCPEVKAAALSVQILLHLSWPSSSPENLTLLANNLRAALDTRKLIQCSYMDMTSCQLMLGAMSADYGSETKAWFTGRLKAAVISLRSRGLVRPFMVTDDGLVLDQALMEPFRNIVAVQCWKPVHG</sequence>
<dbReference type="GeneID" id="87942471"/>
<name>A0AAX4ICG4_9PEZI</name>
<evidence type="ECO:0000313" key="2">
    <source>
        <dbReference type="EMBL" id="WQF80954.1"/>
    </source>
</evidence>
<dbReference type="Pfam" id="PF11951">
    <property type="entry name" value="Fungal_trans_2"/>
    <property type="match status" value="1"/>
</dbReference>
<dbReference type="Proteomes" id="UP001322277">
    <property type="component" value="Chromosome 4"/>
</dbReference>
<keyword evidence="1" id="KW-0539">Nucleus</keyword>
<organism evidence="2 3">
    <name type="scientific">Colletotrichum destructivum</name>
    <dbReference type="NCBI Taxonomy" id="34406"/>
    <lineage>
        <taxon>Eukaryota</taxon>
        <taxon>Fungi</taxon>
        <taxon>Dikarya</taxon>
        <taxon>Ascomycota</taxon>
        <taxon>Pezizomycotina</taxon>
        <taxon>Sordariomycetes</taxon>
        <taxon>Hypocreomycetidae</taxon>
        <taxon>Glomerellales</taxon>
        <taxon>Glomerellaceae</taxon>
        <taxon>Colletotrichum</taxon>
        <taxon>Colletotrichum destructivum species complex</taxon>
    </lineage>
</organism>
<proteinExistence type="predicted"/>
<dbReference type="InterPro" id="IPR021858">
    <property type="entry name" value="Fun_TF"/>
</dbReference>
<dbReference type="AlphaFoldDB" id="A0AAX4ICG4"/>
<evidence type="ECO:0000256" key="1">
    <source>
        <dbReference type="ARBA" id="ARBA00023242"/>
    </source>
</evidence>
<dbReference type="RefSeq" id="XP_062778178.1">
    <property type="nucleotide sequence ID" value="XM_062922127.1"/>
</dbReference>
<keyword evidence="3" id="KW-1185">Reference proteome</keyword>
<dbReference type="KEGG" id="cdet:87942471"/>
<evidence type="ECO:0000313" key="3">
    <source>
        <dbReference type="Proteomes" id="UP001322277"/>
    </source>
</evidence>
<accession>A0AAX4ICG4</accession>
<reference evidence="3" key="1">
    <citation type="journal article" date="2023" name="bioRxiv">
        <title>Complete genome of the Medicago anthracnose fungus, Colletotrichum destructivum, reveals a mini-chromosome-like region within a core chromosome.</title>
        <authorList>
            <person name="Lapalu N."/>
            <person name="Simon A."/>
            <person name="Lu A."/>
            <person name="Plaumann P.-L."/>
            <person name="Amselem J."/>
            <person name="Pigne S."/>
            <person name="Auger A."/>
            <person name="Koch C."/>
            <person name="Dallery J.-F."/>
            <person name="O'Connell R.J."/>
        </authorList>
    </citation>
    <scope>NUCLEOTIDE SEQUENCE [LARGE SCALE GENOMIC DNA]</scope>
    <source>
        <strain evidence="3">CBS 520.97</strain>
    </source>
</reference>
<dbReference type="EMBL" id="CP137308">
    <property type="protein sequence ID" value="WQF80954.1"/>
    <property type="molecule type" value="Genomic_DNA"/>
</dbReference>
<gene>
    <name evidence="2" type="ORF">CDEST_05968</name>
</gene>
<protein>
    <submittedName>
        <fullName evidence="2">Fungal transcription factor</fullName>
    </submittedName>
</protein>